<evidence type="ECO:0000256" key="2">
    <source>
        <dbReference type="ARBA" id="ARBA00093774"/>
    </source>
</evidence>
<name>A0A849BWM5_9NOCA</name>
<dbReference type="EMBL" id="JABELX010000004">
    <property type="protein sequence ID" value="NNH70962.1"/>
    <property type="molecule type" value="Genomic_DNA"/>
</dbReference>
<dbReference type="Proteomes" id="UP000586827">
    <property type="component" value="Unassembled WGS sequence"/>
</dbReference>
<feature type="signal peptide" evidence="3">
    <location>
        <begin position="1"/>
        <end position="24"/>
    </location>
</feature>
<evidence type="ECO:0000256" key="1">
    <source>
        <dbReference type="ARBA" id="ARBA00022729"/>
    </source>
</evidence>
<evidence type="ECO:0000313" key="5">
    <source>
        <dbReference type="EMBL" id="NNH70962.1"/>
    </source>
</evidence>
<dbReference type="Pfam" id="PF26580">
    <property type="entry name" value="Mtb12_C"/>
    <property type="match status" value="1"/>
</dbReference>
<keyword evidence="1 3" id="KW-0732">Signal</keyword>
<comment type="caution">
    <text evidence="5">The sequence shown here is derived from an EMBL/GenBank/DDBJ whole genome shotgun (WGS) entry which is preliminary data.</text>
</comment>
<accession>A0A849BWM5</accession>
<keyword evidence="6" id="KW-1185">Reference proteome</keyword>
<organism evidence="5 6">
    <name type="scientific">Nocardia uniformis</name>
    <dbReference type="NCBI Taxonomy" id="53432"/>
    <lineage>
        <taxon>Bacteria</taxon>
        <taxon>Bacillati</taxon>
        <taxon>Actinomycetota</taxon>
        <taxon>Actinomycetes</taxon>
        <taxon>Mycobacteriales</taxon>
        <taxon>Nocardiaceae</taxon>
        <taxon>Nocardia</taxon>
    </lineage>
</organism>
<evidence type="ECO:0000259" key="4">
    <source>
        <dbReference type="Pfam" id="PF26580"/>
    </source>
</evidence>
<feature type="chain" id="PRO_5039005050" description="Low molecular weight antigen MTB12-like C-terminal domain-containing protein" evidence="3">
    <location>
        <begin position="25"/>
        <end position="175"/>
    </location>
</feature>
<sequence length="175" mass="18499">MKPQINTGFLLATTAAALSMTLTACGSDNVRSSEITISAAPTTTAASTGAAGALPTPLTTEQLDTMLQDLFGQGRQVSDDQRLAVVQNGEKFRSDLTELRKAMSENPNAKFGVVAGSVVLNGEILEAEFWLDKDGNGNQRSAPLNLVPAQGEWKIPAEEICGILAQTDYKSPACR</sequence>
<reference evidence="5 6" key="1">
    <citation type="submission" date="2020-05" db="EMBL/GenBank/DDBJ databases">
        <title>MicrobeNet Type strains.</title>
        <authorList>
            <person name="Nicholson A.C."/>
        </authorList>
    </citation>
    <scope>NUCLEOTIDE SEQUENCE [LARGE SCALE GENOMIC DNA]</scope>
    <source>
        <strain evidence="5 6">JCM 3224</strain>
    </source>
</reference>
<dbReference type="InterPro" id="IPR058644">
    <property type="entry name" value="Mtb12-like_C"/>
</dbReference>
<gene>
    <name evidence="5" type="ORF">HLB23_14005</name>
</gene>
<dbReference type="RefSeq" id="WP_067523193.1">
    <property type="nucleotide sequence ID" value="NZ_JABELX010000004.1"/>
</dbReference>
<evidence type="ECO:0000313" key="6">
    <source>
        <dbReference type="Proteomes" id="UP000586827"/>
    </source>
</evidence>
<dbReference type="AlphaFoldDB" id="A0A849BWM5"/>
<evidence type="ECO:0000256" key="3">
    <source>
        <dbReference type="SAM" id="SignalP"/>
    </source>
</evidence>
<comment type="similarity">
    <text evidence="2">Belongs to the MTB12 family.</text>
</comment>
<proteinExistence type="inferred from homology"/>
<protein>
    <recommendedName>
        <fullName evidence="4">Low molecular weight antigen MTB12-like C-terminal domain-containing protein</fullName>
    </recommendedName>
</protein>
<feature type="domain" description="Low molecular weight antigen MTB12-like C-terminal" evidence="4">
    <location>
        <begin position="58"/>
        <end position="169"/>
    </location>
</feature>
<dbReference type="PROSITE" id="PS51257">
    <property type="entry name" value="PROKAR_LIPOPROTEIN"/>
    <property type="match status" value="1"/>
</dbReference>